<evidence type="ECO:0000313" key="7">
    <source>
        <dbReference type="EMBL" id="MCK0531307.1"/>
    </source>
</evidence>
<dbReference type="SMART" id="SM00232">
    <property type="entry name" value="JAB_MPN"/>
    <property type="match status" value="1"/>
</dbReference>
<evidence type="ECO:0000259" key="6">
    <source>
        <dbReference type="SMART" id="SM00232"/>
    </source>
</evidence>
<dbReference type="InterPro" id="IPR000555">
    <property type="entry name" value="JAMM/MPN+_dom"/>
</dbReference>
<dbReference type="RefSeq" id="WP_247230959.1">
    <property type="nucleotide sequence ID" value="NZ_JALKHS010000006.1"/>
</dbReference>
<keyword evidence="5" id="KW-0482">Metalloprotease</keyword>
<dbReference type="SUPFAM" id="SSF102712">
    <property type="entry name" value="JAB1/MPN domain"/>
    <property type="match status" value="1"/>
</dbReference>
<keyword evidence="1" id="KW-0645">Protease</keyword>
<dbReference type="InterPro" id="IPR028090">
    <property type="entry name" value="JAB_dom_prok"/>
</dbReference>
<evidence type="ECO:0000313" key="8">
    <source>
        <dbReference type="Proteomes" id="UP001203512"/>
    </source>
</evidence>
<feature type="domain" description="JAB1/MPN/MOV34 metalloenzyme" evidence="6">
    <location>
        <begin position="2"/>
        <end position="128"/>
    </location>
</feature>
<reference evidence="7 8" key="1">
    <citation type="submission" date="2022-04" db="EMBL/GenBank/DDBJ databases">
        <authorList>
            <person name="Huq M.A."/>
        </authorList>
    </citation>
    <scope>NUCLEOTIDE SEQUENCE [LARGE SCALE GENOMIC DNA]</scope>
    <source>
        <strain evidence="7 8">MAH-33</strain>
    </source>
</reference>
<comment type="caution">
    <text evidence="7">The sequence shown here is derived from an EMBL/GenBank/DDBJ whole genome shotgun (WGS) entry which is preliminary data.</text>
</comment>
<dbReference type="EMBL" id="JALKHS010000006">
    <property type="protein sequence ID" value="MCK0531307.1"/>
    <property type="molecule type" value="Genomic_DNA"/>
</dbReference>
<proteinExistence type="predicted"/>
<evidence type="ECO:0000256" key="5">
    <source>
        <dbReference type="ARBA" id="ARBA00023049"/>
    </source>
</evidence>
<accession>A0ABT0DW20</accession>
<keyword evidence="8" id="KW-1185">Reference proteome</keyword>
<dbReference type="Gene3D" id="3.40.140.10">
    <property type="entry name" value="Cytidine Deaminase, domain 2"/>
    <property type="match status" value="1"/>
</dbReference>
<dbReference type="InterPro" id="IPR051929">
    <property type="entry name" value="VirAsm_ModProt"/>
</dbReference>
<name>A0ABT0DW20_9SPHN</name>
<evidence type="ECO:0000256" key="3">
    <source>
        <dbReference type="ARBA" id="ARBA00022801"/>
    </source>
</evidence>
<dbReference type="CDD" id="cd08070">
    <property type="entry name" value="MPN_like"/>
    <property type="match status" value="1"/>
</dbReference>
<dbReference type="PANTHER" id="PTHR34858">
    <property type="entry name" value="CYSO-CYSTEINE PEPTIDASE"/>
    <property type="match status" value="1"/>
</dbReference>
<protein>
    <submittedName>
        <fullName evidence="7">M67 family metallopeptidase</fullName>
    </submittedName>
</protein>
<dbReference type="Pfam" id="PF14464">
    <property type="entry name" value="Prok-JAB"/>
    <property type="match status" value="1"/>
</dbReference>
<evidence type="ECO:0000256" key="2">
    <source>
        <dbReference type="ARBA" id="ARBA00022723"/>
    </source>
</evidence>
<sequence>MMVRISRSTLEQIMSLAAASGQEVCGLLLGQPGHVSDILPAENVAPDPHRYFELSPATLLKAHKAARAGGPAILGHYHSHPSGAAIPSATDAASARPDGSLWLIVGDDEARLWIAGRGEGGEVTFTRAMLDIM</sequence>
<dbReference type="PANTHER" id="PTHR34858:SF1">
    <property type="entry name" value="CYSO-CYSTEINE PEPTIDASE"/>
    <property type="match status" value="1"/>
</dbReference>
<dbReference type="Proteomes" id="UP001203512">
    <property type="component" value="Unassembled WGS sequence"/>
</dbReference>
<evidence type="ECO:0000256" key="1">
    <source>
        <dbReference type="ARBA" id="ARBA00022670"/>
    </source>
</evidence>
<keyword evidence="4" id="KW-0862">Zinc</keyword>
<keyword evidence="3" id="KW-0378">Hydrolase</keyword>
<organism evidence="7 8">
    <name type="scientific">Sphingobium agri</name>
    <dbReference type="NCBI Taxonomy" id="2933566"/>
    <lineage>
        <taxon>Bacteria</taxon>
        <taxon>Pseudomonadati</taxon>
        <taxon>Pseudomonadota</taxon>
        <taxon>Alphaproteobacteria</taxon>
        <taxon>Sphingomonadales</taxon>
        <taxon>Sphingomonadaceae</taxon>
        <taxon>Sphingobium</taxon>
    </lineage>
</organism>
<gene>
    <name evidence="7" type="ORF">MU848_06895</name>
</gene>
<keyword evidence="2" id="KW-0479">Metal-binding</keyword>
<evidence type="ECO:0000256" key="4">
    <source>
        <dbReference type="ARBA" id="ARBA00022833"/>
    </source>
</evidence>